<accession>A0AAV4MF48</accession>
<evidence type="ECO:0000256" key="1">
    <source>
        <dbReference type="SAM" id="MobiDB-lite"/>
    </source>
</evidence>
<sequence length="188" mass="20923">MQMLAVEVGVAELDSILDLTIGTLTIQLAGLVVNVDLSSIRSVLSQSGDGAPREHVQIALGILFRCERCFLPGRGTDVICSTVVLQHASREGRRFCRQVLQKREMFRSRRTQSSGGGRGEGRRNPERERDALKITDDKGRESCPILRNEVLEGPDVESLTLSPSDRVLDHRLHARLKSPVQPHNFEQC</sequence>
<name>A0AAV4MF48_9ARAC</name>
<dbReference type="EMBL" id="BPLQ01000380">
    <property type="protein sequence ID" value="GIX70609.1"/>
    <property type="molecule type" value="Genomic_DNA"/>
</dbReference>
<proteinExistence type="predicted"/>
<reference evidence="2 3" key="1">
    <citation type="submission" date="2021-06" db="EMBL/GenBank/DDBJ databases">
        <title>Caerostris darwini draft genome.</title>
        <authorList>
            <person name="Kono N."/>
            <person name="Arakawa K."/>
        </authorList>
    </citation>
    <scope>NUCLEOTIDE SEQUENCE [LARGE SCALE GENOMIC DNA]</scope>
</reference>
<gene>
    <name evidence="2" type="ORF">CDAR_459791</name>
</gene>
<dbReference type="Proteomes" id="UP001054837">
    <property type="component" value="Unassembled WGS sequence"/>
</dbReference>
<evidence type="ECO:0000313" key="2">
    <source>
        <dbReference type="EMBL" id="GIX70609.1"/>
    </source>
</evidence>
<keyword evidence="3" id="KW-1185">Reference proteome</keyword>
<organism evidence="2 3">
    <name type="scientific">Caerostris darwini</name>
    <dbReference type="NCBI Taxonomy" id="1538125"/>
    <lineage>
        <taxon>Eukaryota</taxon>
        <taxon>Metazoa</taxon>
        <taxon>Ecdysozoa</taxon>
        <taxon>Arthropoda</taxon>
        <taxon>Chelicerata</taxon>
        <taxon>Arachnida</taxon>
        <taxon>Araneae</taxon>
        <taxon>Araneomorphae</taxon>
        <taxon>Entelegynae</taxon>
        <taxon>Araneoidea</taxon>
        <taxon>Araneidae</taxon>
        <taxon>Caerostris</taxon>
    </lineage>
</organism>
<comment type="caution">
    <text evidence="2">The sequence shown here is derived from an EMBL/GenBank/DDBJ whole genome shotgun (WGS) entry which is preliminary data.</text>
</comment>
<evidence type="ECO:0000313" key="3">
    <source>
        <dbReference type="Proteomes" id="UP001054837"/>
    </source>
</evidence>
<protein>
    <submittedName>
        <fullName evidence="2">Uncharacterized protein</fullName>
    </submittedName>
</protein>
<dbReference type="AlphaFoldDB" id="A0AAV4MF48"/>
<feature type="compositionally biased region" description="Basic and acidic residues" evidence="1">
    <location>
        <begin position="119"/>
        <end position="135"/>
    </location>
</feature>
<feature type="region of interest" description="Disordered" evidence="1">
    <location>
        <begin position="106"/>
        <end position="135"/>
    </location>
</feature>